<comment type="caution">
    <text evidence="6">The sequence shown here is derived from an EMBL/GenBank/DDBJ whole genome shotgun (WGS) entry which is preliminary data.</text>
</comment>
<protein>
    <submittedName>
        <fullName evidence="6">Redoxin family protein</fullName>
    </submittedName>
</protein>
<gene>
    <name evidence="6" type="ORF">H8S64_00545</name>
</gene>
<evidence type="ECO:0000313" key="6">
    <source>
        <dbReference type="EMBL" id="MBC5619579.1"/>
    </source>
</evidence>
<reference evidence="6 7" key="1">
    <citation type="submission" date="2020-08" db="EMBL/GenBank/DDBJ databases">
        <title>Genome public.</title>
        <authorList>
            <person name="Liu C."/>
            <person name="Sun Q."/>
        </authorList>
    </citation>
    <scope>NUCLEOTIDE SEQUENCE [LARGE SCALE GENOMIC DNA]</scope>
    <source>
        <strain evidence="6 7">NSJ-56</strain>
    </source>
</reference>
<evidence type="ECO:0000256" key="1">
    <source>
        <dbReference type="ARBA" id="ARBA00004196"/>
    </source>
</evidence>
<dbReference type="PANTHER" id="PTHR42852:SF6">
    <property type="entry name" value="THIOL:DISULFIDE INTERCHANGE PROTEIN DSBE"/>
    <property type="match status" value="1"/>
</dbReference>
<feature type="domain" description="Thioredoxin" evidence="5">
    <location>
        <begin position="308"/>
        <end position="450"/>
    </location>
</feature>
<keyword evidence="3" id="KW-1015">Disulfide bond</keyword>
<sequence>MMGKFGGILLVMICLMWCCNTRKTVMELNLVGTSGMKPELVMNGSERVIDVNEMGYAKLVMQEGENGYATLRYGKDRIPLFIEDGKSLVVYVYGDHAKGNTRFEGTGASKTIYLNSLESRNKSFEYELDGEEFLQQLKEHVAEQIYYLDTMEFDEAFKDMERNRIKFSAYTVLENYPLYHAWSTGNKDYQLDTSYLDSVKGFIKEDEKLLVLKEYQEGMASLVSVISTSRLKEYDAYKRVMAQFDYVIHNLTNSTLIEFLIDHYAYNYLLGAGVDEHMGTILRTYDTYVKDVKMRQRFYDGYERCMKIVSGRPAMNFVFTDMAGQAFRLDDFRGKYLFINVWATWGVPCRAENVYWEKLEKEFENENIVFIAVACDKDRAMWEKRVRENPKGEVQLYMGSDRSFMDFYMIRGIPRFILISPDGRIIDSDMSRPSNPETAKVLRAYLKSSK</sequence>
<dbReference type="PANTHER" id="PTHR42852">
    <property type="entry name" value="THIOL:DISULFIDE INTERCHANGE PROTEIN DSBE"/>
    <property type="match status" value="1"/>
</dbReference>
<dbReference type="SUPFAM" id="SSF52833">
    <property type="entry name" value="Thioredoxin-like"/>
    <property type="match status" value="1"/>
</dbReference>
<dbReference type="Proteomes" id="UP000646484">
    <property type="component" value="Unassembled WGS sequence"/>
</dbReference>
<dbReference type="RefSeq" id="WP_186974564.1">
    <property type="nucleotide sequence ID" value="NZ_JACOOH010000001.1"/>
</dbReference>
<dbReference type="CDD" id="cd02966">
    <property type="entry name" value="TlpA_like_family"/>
    <property type="match status" value="1"/>
</dbReference>
<evidence type="ECO:0000256" key="2">
    <source>
        <dbReference type="ARBA" id="ARBA00022748"/>
    </source>
</evidence>
<evidence type="ECO:0000313" key="7">
    <source>
        <dbReference type="Proteomes" id="UP000646484"/>
    </source>
</evidence>
<organism evidence="6 7">
    <name type="scientific">Butyricimonas hominis</name>
    <dbReference type="NCBI Taxonomy" id="2763032"/>
    <lineage>
        <taxon>Bacteria</taxon>
        <taxon>Pseudomonadati</taxon>
        <taxon>Bacteroidota</taxon>
        <taxon>Bacteroidia</taxon>
        <taxon>Bacteroidales</taxon>
        <taxon>Odoribacteraceae</taxon>
        <taxon>Butyricimonas</taxon>
    </lineage>
</organism>
<keyword evidence="4" id="KW-0676">Redox-active center</keyword>
<evidence type="ECO:0000256" key="4">
    <source>
        <dbReference type="ARBA" id="ARBA00023284"/>
    </source>
</evidence>
<name>A0ABR7CVE0_9BACT</name>
<dbReference type="PROSITE" id="PS51352">
    <property type="entry name" value="THIOREDOXIN_2"/>
    <property type="match status" value="1"/>
</dbReference>
<evidence type="ECO:0000256" key="3">
    <source>
        <dbReference type="ARBA" id="ARBA00023157"/>
    </source>
</evidence>
<dbReference type="Pfam" id="PF08534">
    <property type="entry name" value="Redoxin"/>
    <property type="match status" value="1"/>
</dbReference>
<dbReference type="InterPro" id="IPR050553">
    <property type="entry name" value="Thioredoxin_ResA/DsbE_sf"/>
</dbReference>
<dbReference type="InterPro" id="IPR013766">
    <property type="entry name" value="Thioredoxin_domain"/>
</dbReference>
<proteinExistence type="predicted"/>
<comment type="subcellular location">
    <subcellularLocation>
        <location evidence="1">Cell envelope</location>
    </subcellularLocation>
</comment>
<accession>A0ABR7CVE0</accession>
<evidence type="ECO:0000259" key="5">
    <source>
        <dbReference type="PROSITE" id="PS51352"/>
    </source>
</evidence>
<dbReference type="Gene3D" id="3.40.30.10">
    <property type="entry name" value="Glutaredoxin"/>
    <property type="match status" value="1"/>
</dbReference>
<dbReference type="InterPro" id="IPR036249">
    <property type="entry name" value="Thioredoxin-like_sf"/>
</dbReference>
<keyword evidence="2" id="KW-0201">Cytochrome c-type biogenesis</keyword>
<dbReference type="InterPro" id="IPR013740">
    <property type="entry name" value="Redoxin"/>
</dbReference>
<keyword evidence="7" id="KW-1185">Reference proteome</keyword>
<dbReference type="EMBL" id="JACOOH010000001">
    <property type="protein sequence ID" value="MBC5619579.1"/>
    <property type="molecule type" value="Genomic_DNA"/>
</dbReference>